<dbReference type="InParanoid" id="A0A0D2UGS7"/>
<evidence type="ECO:0000256" key="2">
    <source>
        <dbReference type="ARBA" id="ARBA00022763"/>
    </source>
</evidence>
<evidence type="ECO:0000313" key="10">
    <source>
        <dbReference type="EMBL" id="KJE94296.1"/>
    </source>
</evidence>
<feature type="domain" description="BRCA2 OB1" evidence="7">
    <location>
        <begin position="1113"/>
        <end position="1259"/>
    </location>
</feature>
<dbReference type="Proteomes" id="UP000008743">
    <property type="component" value="Unassembled WGS sequence"/>
</dbReference>
<organism evidence="10 11">
    <name type="scientific">Capsaspora owczarzaki (strain ATCC 30864)</name>
    <dbReference type="NCBI Taxonomy" id="595528"/>
    <lineage>
        <taxon>Eukaryota</taxon>
        <taxon>Filasterea</taxon>
        <taxon>Capsaspora</taxon>
    </lineage>
</organism>
<feature type="region of interest" description="Disordered" evidence="6">
    <location>
        <begin position="221"/>
        <end position="274"/>
    </location>
</feature>
<feature type="compositionally biased region" description="Polar residues" evidence="6">
    <location>
        <begin position="1706"/>
        <end position="1716"/>
    </location>
</feature>
<evidence type="ECO:0000256" key="4">
    <source>
        <dbReference type="ARBA" id="ARBA00023172"/>
    </source>
</evidence>
<dbReference type="GO" id="GO:0005634">
    <property type="term" value="C:nucleus"/>
    <property type="evidence" value="ECO:0007669"/>
    <property type="project" value="TreeGrafter"/>
</dbReference>
<keyword evidence="3" id="KW-0238">DNA-binding</keyword>
<dbReference type="STRING" id="595528.A0A0D2UGS7"/>
<evidence type="ECO:0000256" key="5">
    <source>
        <dbReference type="ARBA" id="ARBA00023204"/>
    </source>
</evidence>
<feature type="region of interest" description="Disordered" evidence="6">
    <location>
        <begin position="537"/>
        <end position="560"/>
    </location>
</feature>
<dbReference type="InterPro" id="IPR015252">
    <property type="entry name" value="BRCA2_hlx"/>
</dbReference>
<feature type="compositionally biased region" description="Acidic residues" evidence="6">
    <location>
        <begin position="684"/>
        <end position="694"/>
    </location>
</feature>
<dbReference type="InterPro" id="IPR012340">
    <property type="entry name" value="NA-bd_OB-fold"/>
</dbReference>
<dbReference type="InterPro" id="IPR015187">
    <property type="entry name" value="BRCA2_OB_1"/>
</dbReference>
<dbReference type="PANTHER" id="PTHR11289:SF0">
    <property type="entry name" value="BREAST CANCER TYPE 2 SUSCEPTIBILITY PROTEIN"/>
    <property type="match status" value="1"/>
</dbReference>
<keyword evidence="1" id="KW-0677">Repeat</keyword>
<dbReference type="SUPFAM" id="SSF81872">
    <property type="entry name" value="BRCA2 helical domain"/>
    <property type="match status" value="1"/>
</dbReference>
<feature type="region of interest" description="Disordered" evidence="6">
    <location>
        <begin position="766"/>
        <end position="805"/>
    </location>
</feature>
<gene>
    <name evidence="10" type="ORF">CAOG_004962</name>
</gene>
<feature type="domain" description="Breast cancer type 2 susceptibility protein helical" evidence="9">
    <location>
        <begin position="984"/>
        <end position="1109"/>
    </location>
</feature>
<dbReference type="Pfam" id="PF00634">
    <property type="entry name" value="BRCA2"/>
    <property type="match status" value="2"/>
</dbReference>
<proteinExistence type="predicted"/>
<protein>
    <submittedName>
        <fullName evidence="10">Uncharacterized protein</fullName>
    </submittedName>
</protein>
<feature type="compositionally biased region" description="Basic and acidic residues" evidence="6">
    <location>
        <begin position="252"/>
        <end position="272"/>
    </location>
</feature>
<keyword evidence="4" id="KW-0233">DNA recombination</keyword>
<dbReference type="RefSeq" id="XP_004346647.2">
    <property type="nucleotide sequence ID" value="XM_004346597.2"/>
</dbReference>
<dbReference type="Pfam" id="PF09103">
    <property type="entry name" value="BRCA-2_OB1"/>
    <property type="match status" value="1"/>
</dbReference>
<dbReference type="InterPro" id="IPR015525">
    <property type="entry name" value="BRCA2"/>
</dbReference>
<feature type="region of interest" description="Disordered" evidence="6">
    <location>
        <begin position="818"/>
        <end position="885"/>
    </location>
</feature>
<evidence type="ECO:0000259" key="7">
    <source>
        <dbReference type="Pfam" id="PF09103"/>
    </source>
</evidence>
<dbReference type="OrthoDB" id="21095at2759"/>
<evidence type="ECO:0000259" key="9">
    <source>
        <dbReference type="Pfam" id="PF09169"/>
    </source>
</evidence>
<dbReference type="SUPFAM" id="SSF50249">
    <property type="entry name" value="Nucleic acid-binding proteins"/>
    <property type="match status" value="3"/>
</dbReference>
<dbReference type="InterPro" id="IPR002093">
    <property type="entry name" value="BRCA2_repeat"/>
</dbReference>
<dbReference type="Gene3D" id="2.40.50.140">
    <property type="entry name" value="Nucleic acid-binding proteins"/>
    <property type="match status" value="3"/>
</dbReference>
<feature type="compositionally biased region" description="Basic and acidic residues" evidence="6">
    <location>
        <begin position="1626"/>
        <end position="1635"/>
    </location>
</feature>
<accession>A0A0D2UGS7</accession>
<keyword evidence="5" id="KW-0234">DNA repair</keyword>
<dbReference type="GO" id="GO:0000724">
    <property type="term" value="P:double-strand break repair via homologous recombination"/>
    <property type="evidence" value="ECO:0007669"/>
    <property type="project" value="InterPro"/>
</dbReference>
<dbReference type="Pfam" id="PF09104">
    <property type="entry name" value="BRCA-2_OB3"/>
    <property type="match status" value="1"/>
</dbReference>
<feature type="region of interest" description="Disordered" evidence="6">
    <location>
        <begin position="1626"/>
        <end position="1647"/>
    </location>
</feature>
<dbReference type="Pfam" id="PF09169">
    <property type="entry name" value="BRCA-2_helical"/>
    <property type="match status" value="1"/>
</dbReference>
<reference evidence="11" key="1">
    <citation type="submission" date="2011-02" db="EMBL/GenBank/DDBJ databases">
        <title>The Genome Sequence of Capsaspora owczarzaki ATCC 30864.</title>
        <authorList>
            <person name="Russ C."/>
            <person name="Cuomo C."/>
            <person name="Burger G."/>
            <person name="Gray M.W."/>
            <person name="Holland P.W.H."/>
            <person name="King N."/>
            <person name="Lang F.B.F."/>
            <person name="Roger A.J."/>
            <person name="Ruiz-Trillo I."/>
            <person name="Young S.K."/>
            <person name="Zeng Q."/>
            <person name="Gargeya S."/>
            <person name="Alvarado L."/>
            <person name="Berlin A."/>
            <person name="Chapman S.B."/>
            <person name="Chen Z."/>
            <person name="Freedman E."/>
            <person name="Gellesch M."/>
            <person name="Goldberg J."/>
            <person name="Griggs A."/>
            <person name="Gujja S."/>
            <person name="Heilman E."/>
            <person name="Heiman D."/>
            <person name="Howarth C."/>
            <person name="Mehta T."/>
            <person name="Neiman D."/>
            <person name="Pearson M."/>
            <person name="Roberts A."/>
            <person name="Saif S."/>
            <person name="Shea T."/>
            <person name="Shenoy N."/>
            <person name="Sisk P."/>
            <person name="Stolte C."/>
            <person name="Sykes S."/>
            <person name="White J."/>
            <person name="Yandava C."/>
            <person name="Haas B."/>
            <person name="Nusbaum C."/>
            <person name="Birren B."/>
        </authorList>
    </citation>
    <scope>NUCLEOTIDE SEQUENCE</scope>
    <source>
        <strain evidence="11">ATCC 30864</strain>
    </source>
</reference>
<sequence length="1753" mass="185337">MMAVVVSSAGECGRKPASSDTLRPLGMRRPRRRSTRQSATGTANSKHGGEASGAQQAHSDQGDDENNSQAKNGAKTAPQPSRRTALLFRAAQCLDRMQQQDEVGSAHVAANGHAARHSSDQAQPVNVAGKLQVDPTPVVVVAPSPGQQNLATDMHASVMVLVGPSVDEEAPCALPANNNPCPAATAQHTYTRAVEFAIPSVPYGHYSSPPPSSRRAAALMVQDGDKSPSSLFSPRANAPPPKRGQAQQAKLNQHEQLDPSHQSRDNPSDFHAHPISSTFLEQSPIEPSRANAGAGGHAGGISSTVVDLVTPLAVRDLIDRANMDGGQYRLNPTFSASPIITPQVLRMDVLRAPVSVSRASPLDATVLLSGSYQPTQSLLESTAPVTPSASYAGTPSRLLARELFPEKPPIATVPMSTSPVSSPRSSFSVTSEFTVMNLPTAQQLEDVRQLTPGKFAWRAEFQSPGPTIPMPAVSMPPLLFPAPAASPDASSRSAAAAAAAAGLPRSFSQEIATATRVLHFEEPAPAEPGLELNLNEAESEAAPNSTFSDPERRPVEPMPPFGGFSTAAGKQVHINPEALARARALFADSSEDATGRPLADSSAATSGHVPKFTGFTTASNKPVHIDPQALARARAMMGDADDAEEDEHEDAPAPAKFAGFTTASNKPVHIDPQALARARAMMGDADEAEEDEHDEAPQPSAPVKFAGFTTASNKPVHIDSEALAQARAMFAEQDAVQTNPMSPASFEGFSTASNRPMPVAPEALERARAKLSSSDTRPASPKLADLPPPPPASRGLPPNTSGFKTPILNRTLMTAMHQQQLPTAPATPVTGGRTLPPTPSSHRGGPASSPLLASGSRPFRPPARTSASSTPELSRAQSPTVVPLSMHTRLANKRVAGAMEGVETSAAFKKHCFVAPLLDPSAQSRIATASTSHHDKTNRASSLPSASSFALKSAVFHPALPAGQKPTPLRAWMLDPTPIPPTKAITAANASTFRFSAPEHMDLADVAGGFLPLTVSAYSGESGATHNVSLQLGTDGCAGAAEFELALRQVPGVKLSLIAGEWVANHFRWIVWKLASQDTRLHHVSRQRCLTPQRVMTQLRARYEYEVNHARRSALRRIHERDDVPTKFMVLCVAEILSGPGGAPQPNQSQRSETASPAAAAPTANGNPHKSSSAALGCSAKVLLTDSWYSIEAQLDRDLAALVQRGKIAVGTKLAIASAELVGPGDGAGPLEPGAAKTSLRLTANATRRARWWASLGYQGRPPFFTALSTASPTGGAIAAVDVVVLRQYPAVFIETVDGRKVIRSRRAEERALTLFEERLSRQVEQLQEKRLASHELLASNKEQHDDEADKDEEEDLQHGMGEFGTGLDANGILAKRDVTSLMKVRVMDTQRARALLAAGESESAMFALSTVISVWRPSEDLEHLLREGAHVAFYSLLPSSYRGASSSNGLASAALQVGTIRSTRYAELPAVPECATMLPRQFCDCSSIEALALGSEVDTVGVVVGRTVIPDRLFLADASEHMRLFVVQTSGGLDRLGVGDKLTRGTTVAISNALVQRFVRVSGSSHAVPVLEVSDLSVFSTKPGGALAVTTLGALQARIAAIPDPVSFNALMDMEVERIVAHEEEQESIRRQLRETTNSASASAMRMDVVPADVHVSKRMYDPSSSSSSSSSFLLHAAPDAEDERITSLYHMPAPNNAFRAPGQGRSTTTPTHPSASGGLVGRTRAGGSTSSVPRHTANILPRTQFGLSGSK</sequence>
<dbReference type="PROSITE" id="PS50138">
    <property type="entry name" value="BRCA2_REPEAT"/>
    <property type="match status" value="4"/>
</dbReference>
<dbReference type="eggNOG" id="KOG4751">
    <property type="taxonomic scope" value="Eukaryota"/>
</dbReference>
<evidence type="ECO:0000259" key="8">
    <source>
        <dbReference type="Pfam" id="PF09104"/>
    </source>
</evidence>
<evidence type="ECO:0000256" key="6">
    <source>
        <dbReference type="SAM" id="MobiDB-lite"/>
    </source>
</evidence>
<keyword evidence="2" id="KW-0227">DNA damage</keyword>
<feature type="region of interest" description="Disordered" evidence="6">
    <location>
        <begin position="1141"/>
        <end position="1172"/>
    </location>
</feature>
<dbReference type="GO" id="GO:0003677">
    <property type="term" value="F:DNA binding"/>
    <property type="evidence" value="ECO:0007669"/>
    <property type="project" value="UniProtKB-KW"/>
</dbReference>
<dbReference type="EMBL" id="KE346367">
    <property type="protein sequence ID" value="KJE94296.1"/>
    <property type="molecule type" value="Genomic_DNA"/>
</dbReference>
<dbReference type="InterPro" id="IPR036315">
    <property type="entry name" value="BRCA2_hlx_sf"/>
</dbReference>
<feature type="region of interest" description="Disordered" evidence="6">
    <location>
        <begin position="1"/>
        <end position="83"/>
    </location>
</feature>
<feature type="region of interest" description="Disordered" evidence="6">
    <location>
        <begin position="1694"/>
        <end position="1753"/>
    </location>
</feature>
<feature type="compositionally biased region" description="Basic residues" evidence="6">
    <location>
        <begin position="26"/>
        <end position="35"/>
    </location>
</feature>
<evidence type="ECO:0000313" key="11">
    <source>
        <dbReference type="Proteomes" id="UP000008743"/>
    </source>
</evidence>
<dbReference type="InterPro" id="IPR015188">
    <property type="entry name" value="BRCA2_OB_3"/>
</dbReference>
<evidence type="ECO:0000256" key="1">
    <source>
        <dbReference type="ARBA" id="ARBA00022737"/>
    </source>
</evidence>
<feature type="compositionally biased region" description="Low complexity" evidence="6">
    <location>
        <begin position="1154"/>
        <end position="1164"/>
    </location>
</feature>
<feature type="compositionally biased region" description="Acidic residues" evidence="6">
    <location>
        <begin position="1346"/>
        <end position="1356"/>
    </location>
</feature>
<feature type="region of interest" description="Disordered" evidence="6">
    <location>
        <begin position="678"/>
        <end position="706"/>
    </location>
</feature>
<keyword evidence="11" id="KW-1185">Reference proteome</keyword>
<evidence type="ECO:0000256" key="3">
    <source>
        <dbReference type="ARBA" id="ARBA00023125"/>
    </source>
</evidence>
<feature type="domain" description="BRCA2 OB3" evidence="8">
    <location>
        <begin position="1496"/>
        <end position="1586"/>
    </location>
</feature>
<dbReference type="PANTHER" id="PTHR11289">
    <property type="entry name" value="BREAST CANCER TYPE 2 SUSCEPTIBILITY PROTEIN BRCA2"/>
    <property type="match status" value="1"/>
</dbReference>
<name>A0A0D2UGS7_CAPO3</name>
<feature type="compositionally biased region" description="Polar residues" evidence="6">
    <location>
        <begin position="865"/>
        <end position="880"/>
    </location>
</feature>
<feature type="region of interest" description="Disordered" evidence="6">
    <location>
        <begin position="1337"/>
        <end position="1362"/>
    </location>
</feature>
<dbReference type="GO" id="GO:0006355">
    <property type="term" value="P:regulation of DNA-templated transcription"/>
    <property type="evidence" value="ECO:0007669"/>
    <property type="project" value="TreeGrafter"/>
</dbReference>